<dbReference type="PANTHER" id="PTHR40055:SF1">
    <property type="entry name" value="TRANSCRIPTIONAL REGULATOR YGIV-RELATED"/>
    <property type="match status" value="1"/>
</dbReference>
<dbReference type="InterPro" id="IPR010499">
    <property type="entry name" value="AraC_E-bd"/>
</dbReference>
<reference evidence="4" key="1">
    <citation type="submission" date="2019-08" db="EMBL/GenBank/DDBJ databases">
        <authorList>
            <person name="Kucharzyk K."/>
            <person name="Murdoch R.W."/>
            <person name="Higgins S."/>
            <person name="Loffler F."/>
        </authorList>
    </citation>
    <scope>NUCLEOTIDE SEQUENCE</scope>
</reference>
<dbReference type="InterPro" id="IPR025868">
    <property type="entry name" value="Zn_ribbon_dom_put"/>
</dbReference>
<evidence type="ECO:0000259" key="3">
    <source>
        <dbReference type="PROSITE" id="PS01124"/>
    </source>
</evidence>
<keyword evidence="1" id="KW-0805">Transcription regulation</keyword>
<dbReference type="EMBL" id="VSSQ01021448">
    <property type="protein sequence ID" value="MPM67039.1"/>
    <property type="molecule type" value="Genomic_DNA"/>
</dbReference>
<name>A0A645BNJ9_9ZZZZ</name>
<dbReference type="GO" id="GO:0043565">
    <property type="term" value="F:sequence-specific DNA binding"/>
    <property type="evidence" value="ECO:0007669"/>
    <property type="project" value="InterPro"/>
</dbReference>
<dbReference type="SMART" id="SM00342">
    <property type="entry name" value="HTH_ARAC"/>
    <property type="match status" value="1"/>
</dbReference>
<dbReference type="Pfam" id="PF12833">
    <property type="entry name" value="HTH_18"/>
    <property type="match status" value="1"/>
</dbReference>
<gene>
    <name evidence="4" type="ORF">SDC9_113955</name>
</gene>
<dbReference type="InterPro" id="IPR018060">
    <property type="entry name" value="HTH_AraC"/>
</dbReference>
<dbReference type="AlphaFoldDB" id="A0A645BNJ9"/>
<keyword evidence="2" id="KW-0804">Transcription</keyword>
<feature type="domain" description="HTH araC/xylS-type" evidence="3">
    <location>
        <begin position="96"/>
        <end position="194"/>
    </location>
</feature>
<sequence>MPLRFDVEEYLGTNADSSHSDEYCYYCLKDGEYIVDIIPMTKMVDIWVKYTDKYNWYSGTNYTPQELRTLLNKRLPTLKRWNHKEETQHIHSEVINRVKTYIERNLFREIDPEQLAATANFSFYHFRKVFRNVTGENVGTYIQRLRLEYIAHLLIATGYSIEDIRRQTNYQSKFSLAKAFKKHFGISMSEYRAKYQPKAIKPQGDDSIQPTIRWINTRKAICLEVGHAFLDRKAYAAIWKKLADFKETHLRTDTDSRYISISQDNPFVTSMERKRFHLGILSSQSLQSDKEFSVQEIPGGMYAIFRHKGGYSGLPELYKTIYEQWLPGSIYHQNQPQTFEIYLNTPGETPLDELLTEIYIPIDK</sequence>
<accession>A0A645BNJ9</accession>
<dbReference type="InterPro" id="IPR009057">
    <property type="entry name" value="Homeodomain-like_sf"/>
</dbReference>
<dbReference type="PANTHER" id="PTHR40055">
    <property type="entry name" value="TRANSCRIPTIONAL REGULATOR YGIV-RELATED"/>
    <property type="match status" value="1"/>
</dbReference>
<protein>
    <recommendedName>
        <fullName evidence="3">HTH araC/xylS-type domain-containing protein</fullName>
    </recommendedName>
</protein>
<organism evidence="4">
    <name type="scientific">bioreactor metagenome</name>
    <dbReference type="NCBI Taxonomy" id="1076179"/>
    <lineage>
        <taxon>unclassified sequences</taxon>
        <taxon>metagenomes</taxon>
        <taxon>ecological metagenomes</taxon>
    </lineage>
</organism>
<comment type="caution">
    <text evidence="4">The sequence shown here is derived from an EMBL/GenBank/DDBJ whole genome shotgun (WGS) entry which is preliminary data.</text>
</comment>
<dbReference type="SUPFAM" id="SSF55136">
    <property type="entry name" value="Probable bacterial effector-binding domain"/>
    <property type="match status" value="1"/>
</dbReference>
<proteinExistence type="predicted"/>
<evidence type="ECO:0000256" key="2">
    <source>
        <dbReference type="ARBA" id="ARBA00023163"/>
    </source>
</evidence>
<dbReference type="InterPro" id="IPR050908">
    <property type="entry name" value="SmbC-like"/>
</dbReference>
<dbReference type="SMART" id="SM00871">
    <property type="entry name" value="AraC_E_bind"/>
    <property type="match status" value="1"/>
</dbReference>
<dbReference type="PROSITE" id="PS01124">
    <property type="entry name" value="HTH_ARAC_FAMILY_2"/>
    <property type="match status" value="1"/>
</dbReference>
<dbReference type="InterPro" id="IPR011256">
    <property type="entry name" value="Reg_factor_effector_dom_sf"/>
</dbReference>
<dbReference type="InterPro" id="IPR029442">
    <property type="entry name" value="GyrI-like"/>
</dbReference>
<dbReference type="SUPFAM" id="SSF46689">
    <property type="entry name" value="Homeodomain-like"/>
    <property type="match status" value="2"/>
</dbReference>
<evidence type="ECO:0000256" key="1">
    <source>
        <dbReference type="ARBA" id="ARBA00023015"/>
    </source>
</evidence>
<dbReference type="GO" id="GO:0003700">
    <property type="term" value="F:DNA-binding transcription factor activity"/>
    <property type="evidence" value="ECO:0007669"/>
    <property type="project" value="InterPro"/>
</dbReference>
<dbReference type="Gene3D" id="3.20.80.10">
    <property type="entry name" value="Regulatory factor, effector binding domain"/>
    <property type="match status" value="1"/>
</dbReference>
<dbReference type="Pfam" id="PF12674">
    <property type="entry name" value="Zn_ribbon_2"/>
    <property type="match status" value="1"/>
</dbReference>
<dbReference type="Gene3D" id="1.10.10.60">
    <property type="entry name" value="Homeodomain-like"/>
    <property type="match status" value="2"/>
</dbReference>
<dbReference type="Pfam" id="PF06445">
    <property type="entry name" value="GyrI-like"/>
    <property type="match status" value="1"/>
</dbReference>
<evidence type="ECO:0000313" key="4">
    <source>
        <dbReference type="EMBL" id="MPM67039.1"/>
    </source>
</evidence>